<organism evidence="6 7">
    <name type="scientific">Gloeobacter morelensis MG652769</name>
    <dbReference type="NCBI Taxonomy" id="2781736"/>
    <lineage>
        <taxon>Bacteria</taxon>
        <taxon>Bacillati</taxon>
        <taxon>Cyanobacteriota</taxon>
        <taxon>Cyanophyceae</taxon>
        <taxon>Gloeobacterales</taxon>
        <taxon>Gloeobacteraceae</taxon>
        <taxon>Gloeobacter</taxon>
        <taxon>Gloeobacter morelensis</taxon>
    </lineage>
</organism>
<reference evidence="6 7" key="1">
    <citation type="journal article" date="2021" name="Genome Biol. Evol.">
        <title>Complete Genome Sequencing of a Novel Gloeobacter Species from a Waterfall Cave in Mexico.</title>
        <authorList>
            <person name="Saw J.H."/>
            <person name="Cardona T."/>
            <person name="Montejano G."/>
        </authorList>
    </citation>
    <scope>NUCLEOTIDE SEQUENCE [LARGE SCALE GENOMIC DNA]</scope>
    <source>
        <strain evidence="6">MG652769</strain>
    </source>
</reference>
<accession>A0ABY3PNP0</accession>
<dbReference type="PANTHER" id="PTHR30085:SF6">
    <property type="entry name" value="ABC TRANSPORTER GLUTAMINE-BINDING PROTEIN GLNH"/>
    <property type="match status" value="1"/>
</dbReference>
<evidence type="ECO:0000259" key="5">
    <source>
        <dbReference type="SMART" id="SM00062"/>
    </source>
</evidence>
<keyword evidence="7" id="KW-1185">Reference proteome</keyword>
<evidence type="ECO:0000313" key="6">
    <source>
        <dbReference type="EMBL" id="UFP95306.1"/>
    </source>
</evidence>
<comment type="similarity">
    <text evidence="1 4">Belongs to the bacterial solute-binding protein 3 family.</text>
</comment>
<name>A0ABY3PNP0_9CYAN</name>
<keyword evidence="3" id="KW-0732">Signal</keyword>
<dbReference type="InterPro" id="IPR018313">
    <property type="entry name" value="SBP_3_CS"/>
</dbReference>
<dbReference type="EMBL" id="CP063845">
    <property type="protein sequence ID" value="UFP95306.1"/>
    <property type="molecule type" value="Genomic_DNA"/>
</dbReference>
<dbReference type="Proteomes" id="UP001054846">
    <property type="component" value="Chromosome"/>
</dbReference>
<evidence type="ECO:0000256" key="1">
    <source>
        <dbReference type="ARBA" id="ARBA00010333"/>
    </source>
</evidence>
<sequence>MPAALRTAVLTVSLLALLQTIGGAASLEAILQRRYLIVGVKDNLYPLGFRDERGELAGFEIDLARGLAEALFADRMAIKLVPVRNRDRLEALEKQHVDLVIANVSIGVPRARAVDFSFPYLTVNQAVLLKRESTLRTLSDLERVRLAVLSGSSNERAIRAFLPGAGLVPVASYQEGVQALDTGRADGFAADSTVLGGWVQDRSAYRLLSTELDTSGLAVAMPRGLQNDSLRRWVNGQLERLLKQGWLAERARIWGLTGRS</sequence>
<dbReference type="Pfam" id="PF00497">
    <property type="entry name" value="SBP_bac_3"/>
    <property type="match status" value="1"/>
</dbReference>
<evidence type="ECO:0000256" key="4">
    <source>
        <dbReference type="RuleBase" id="RU003744"/>
    </source>
</evidence>
<dbReference type="SUPFAM" id="SSF53850">
    <property type="entry name" value="Periplasmic binding protein-like II"/>
    <property type="match status" value="1"/>
</dbReference>
<proteinExistence type="inferred from homology"/>
<dbReference type="Gene3D" id="3.40.190.10">
    <property type="entry name" value="Periplasmic binding protein-like II"/>
    <property type="match status" value="2"/>
</dbReference>
<dbReference type="RefSeq" id="WP_230842531.1">
    <property type="nucleotide sequence ID" value="NZ_CP063845.1"/>
</dbReference>
<protein>
    <submittedName>
        <fullName evidence="6">Transporter substrate-binding domain-containing protein</fullName>
    </submittedName>
</protein>
<feature type="domain" description="Solute-binding protein family 3/N-terminal" evidence="5">
    <location>
        <begin position="35"/>
        <end position="250"/>
    </location>
</feature>
<dbReference type="PROSITE" id="PS01039">
    <property type="entry name" value="SBP_BACTERIAL_3"/>
    <property type="match status" value="1"/>
</dbReference>
<keyword evidence="2" id="KW-0813">Transport</keyword>
<evidence type="ECO:0000313" key="7">
    <source>
        <dbReference type="Proteomes" id="UP001054846"/>
    </source>
</evidence>
<dbReference type="InterPro" id="IPR051455">
    <property type="entry name" value="Bact_solute-bind_prot3"/>
</dbReference>
<evidence type="ECO:0000256" key="2">
    <source>
        <dbReference type="ARBA" id="ARBA00022448"/>
    </source>
</evidence>
<dbReference type="SMART" id="SM00062">
    <property type="entry name" value="PBPb"/>
    <property type="match status" value="1"/>
</dbReference>
<dbReference type="PANTHER" id="PTHR30085">
    <property type="entry name" value="AMINO ACID ABC TRANSPORTER PERMEASE"/>
    <property type="match status" value="1"/>
</dbReference>
<dbReference type="InterPro" id="IPR001638">
    <property type="entry name" value="Solute-binding_3/MltF_N"/>
</dbReference>
<evidence type="ECO:0000256" key="3">
    <source>
        <dbReference type="ARBA" id="ARBA00022729"/>
    </source>
</evidence>
<gene>
    <name evidence="6" type="ORF">ISF26_03375</name>
</gene>